<dbReference type="PROSITE" id="PS51257">
    <property type="entry name" value="PROKAR_LIPOPROTEIN"/>
    <property type="match status" value="1"/>
</dbReference>
<dbReference type="InterPro" id="IPR008719">
    <property type="entry name" value="N2O_reductase_NosL"/>
</dbReference>
<dbReference type="EMBL" id="CP013355">
    <property type="protein sequence ID" value="AMC11589.1"/>
    <property type="molecule type" value="Genomic_DNA"/>
</dbReference>
<evidence type="ECO:0000313" key="1">
    <source>
        <dbReference type="EMBL" id="AMC11589.1"/>
    </source>
</evidence>
<dbReference type="PANTHER" id="PTHR41247">
    <property type="entry name" value="HTH-TYPE TRANSCRIPTIONAL REPRESSOR YCNK"/>
    <property type="match status" value="1"/>
</dbReference>
<keyword evidence="2" id="KW-1185">Reference proteome</keyword>
<organism evidence="1 2">
    <name type="scientific">Lutibacter profundi</name>
    <dbReference type="NCBI Taxonomy" id="1622118"/>
    <lineage>
        <taxon>Bacteria</taxon>
        <taxon>Pseudomonadati</taxon>
        <taxon>Bacteroidota</taxon>
        <taxon>Flavobacteriia</taxon>
        <taxon>Flavobacteriales</taxon>
        <taxon>Flavobacteriaceae</taxon>
        <taxon>Lutibacter</taxon>
    </lineage>
</organism>
<dbReference type="Pfam" id="PF05573">
    <property type="entry name" value="NosL"/>
    <property type="match status" value="1"/>
</dbReference>
<dbReference type="Gene3D" id="3.30.70.2050">
    <property type="match status" value="1"/>
</dbReference>
<accession>A0A120IEG3</accession>
<dbReference type="Proteomes" id="UP000059672">
    <property type="component" value="Chromosome"/>
</dbReference>
<reference evidence="2" key="1">
    <citation type="submission" date="2015-12" db="EMBL/GenBank/DDBJ databases">
        <title>Complete genome sequence of Lutibacter profundus strain LP1.</title>
        <authorList>
            <person name="Wissuwa J."/>
            <person name="Le Moine Bauer S."/>
            <person name="Stokke R."/>
            <person name="Dahle H."/>
            <person name="Steen I.H."/>
        </authorList>
    </citation>
    <scope>NUCLEOTIDE SEQUENCE [LARGE SCALE GENOMIC DNA]</scope>
    <source>
        <strain evidence="2">LP1</strain>
    </source>
</reference>
<name>A0A120IEG3_9FLAO</name>
<protein>
    <submittedName>
        <fullName evidence="1">Uncharacterized protein</fullName>
    </submittedName>
</protein>
<dbReference type="KEGG" id="lut:Lupro_10075"/>
<gene>
    <name evidence="1" type="ORF">Lupro_10075</name>
</gene>
<dbReference type="AlphaFoldDB" id="A0A120IEG3"/>
<proteinExistence type="predicted"/>
<dbReference type="STRING" id="1622118.Lupro_10075"/>
<dbReference type="PANTHER" id="PTHR41247:SF1">
    <property type="entry name" value="HTH-TYPE TRANSCRIPTIONAL REPRESSOR YCNK"/>
    <property type="match status" value="1"/>
</dbReference>
<dbReference type="RefSeq" id="WP_068209625.1">
    <property type="nucleotide sequence ID" value="NZ_CP013355.1"/>
</dbReference>
<sequence>MKINYLKPIIGIFVLLFVISCKVEPQPIEYGKDQCSFCKMNIVDKTHAAQYVTNKGKQFKFDSIECMINDLSNKNEGDMAMLLVANYGKPGEMIAAKTATYLISKKIKSPMGANLSAFSSKSKAEEFKQQYGGENYTWITLKQKLSDK</sequence>
<dbReference type="OrthoDB" id="9792749at2"/>
<evidence type="ECO:0000313" key="2">
    <source>
        <dbReference type="Proteomes" id="UP000059672"/>
    </source>
</evidence>
<dbReference type="SUPFAM" id="SSF160387">
    <property type="entry name" value="NosL/MerB-like"/>
    <property type="match status" value="1"/>
</dbReference>
<reference evidence="1 2" key="2">
    <citation type="journal article" date="2016" name="Int. J. Syst. Evol. Microbiol.">
        <title>Lutibacter profundi sp. nov., isolated from a deep-sea hydrothermal system on the Arctic Mid-Ocean Ridge and emended description of the genus Lutibacter.</title>
        <authorList>
            <person name="Le Moine Bauer S."/>
            <person name="Roalkvam I."/>
            <person name="Steen I.H."/>
            <person name="Dahle H."/>
        </authorList>
    </citation>
    <scope>NUCLEOTIDE SEQUENCE [LARGE SCALE GENOMIC DNA]</scope>
    <source>
        <strain evidence="1 2">LP1</strain>
    </source>
</reference>